<dbReference type="PROSITE" id="PS50893">
    <property type="entry name" value="ABC_TRANSPORTER_2"/>
    <property type="match status" value="1"/>
</dbReference>
<evidence type="ECO:0000313" key="7">
    <source>
        <dbReference type="Proteomes" id="UP000805841"/>
    </source>
</evidence>
<dbReference type="RefSeq" id="WP_190420868.1">
    <property type="nucleotide sequence ID" value="NZ_JAAOCA010000013.1"/>
</dbReference>
<dbReference type="SUPFAM" id="SSF52540">
    <property type="entry name" value="P-loop containing nucleoside triphosphate hydrolases"/>
    <property type="match status" value="1"/>
</dbReference>
<dbReference type="InterPro" id="IPR017871">
    <property type="entry name" value="ABC_transporter-like_CS"/>
</dbReference>
<sequence>MSALLEVRNLSVRYATARGELNAVSAVDLDLAVGQTLGLVGESGCGKSSLGKALVRLVNPSEGEIRVNGTDLATLSGKRLKASRHDVQMVFQDPSSALDPRLSIFDSIDEPLRARGELSKPQRQQRVAELMRQVGLHEDLASRLPHQLSGGQRQRVVIARALAPRPAMIICDEPVSALDVSLQAQILNLLCDLQEQLGIAYLFISHDLSVVQYLADRIAVMYLGQIVEIGDRSPFWQRPAHPYSQALIAAVPVMDPTLSRAADKQVIGGDVPSPYTPPSGCRFHTRCPQVHDRCKEEQPRLQALQTGHHVACHLYDATTGAPA</sequence>
<dbReference type="Proteomes" id="UP000805841">
    <property type="component" value="Unassembled WGS sequence"/>
</dbReference>
<accession>A0ABR7Z240</accession>
<dbReference type="InterPro" id="IPR050319">
    <property type="entry name" value="ABC_transp_ATP-bind"/>
</dbReference>
<dbReference type="InterPro" id="IPR003439">
    <property type="entry name" value="ABC_transporter-like_ATP-bd"/>
</dbReference>
<evidence type="ECO:0000256" key="3">
    <source>
        <dbReference type="ARBA" id="ARBA00022741"/>
    </source>
</evidence>
<gene>
    <name evidence="6" type="ORF">HAQ05_12270</name>
</gene>
<dbReference type="GO" id="GO:0005524">
    <property type="term" value="F:ATP binding"/>
    <property type="evidence" value="ECO:0007669"/>
    <property type="project" value="UniProtKB-KW"/>
</dbReference>
<evidence type="ECO:0000256" key="1">
    <source>
        <dbReference type="ARBA" id="ARBA00005417"/>
    </source>
</evidence>
<comment type="caution">
    <text evidence="6">The sequence shown here is derived from an EMBL/GenBank/DDBJ whole genome shotgun (WGS) entry which is preliminary data.</text>
</comment>
<proteinExistence type="inferred from homology"/>
<keyword evidence="7" id="KW-1185">Reference proteome</keyword>
<dbReference type="PANTHER" id="PTHR43776">
    <property type="entry name" value="TRANSPORT ATP-BINDING PROTEIN"/>
    <property type="match status" value="1"/>
</dbReference>
<dbReference type="Gene3D" id="3.40.50.300">
    <property type="entry name" value="P-loop containing nucleotide triphosphate hydrolases"/>
    <property type="match status" value="1"/>
</dbReference>
<dbReference type="Pfam" id="PF08352">
    <property type="entry name" value="oligo_HPY"/>
    <property type="match status" value="1"/>
</dbReference>
<dbReference type="CDD" id="cd03257">
    <property type="entry name" value="ABC_NikE_OppD_transporters"/>
    <property type="match status" value="1"/>
</dbReference>
<dbReference type="InterPro" id="IPR003593">
    <property type="entry name" value="AAA+_ATPase"/>
</dbReference>
<keyword evidence="4 6" id="KW-0067">ATP-binding</keyword>
<dbReference type="PROSITE" id="PS00211">
    <property type="entry name" value="ABC_TRANSPORTER_1"/>
    <property type="match status" value="1"/>
</dbReference>
<protein>
    <submittedName>
        <fullName evidence="6">ABC transporter ATP-binding protein</fullName>
    </submittedName>
</protein>
<dbReference type="NCBIfam" id="TIGR01727">
    <property type="entry name" value="oligo_HPY"/>
    <property type="match status" value="1"/>
</dbReference>
<name>A0ABR7Z240_9PSED</name>
<evidence type="ECO:0000313" key="6">
    <source>
        <dbReference type="EMBL" id="MBD1599474.1"/>
    </source>
</evidence>
<comment type="similarity">
    <text evidence="1">Belongs to the ABC transporter superfamily.</text>
</comment>
<organism evidence="6 7">
    <name type="scientific">Pseudomonas typographi</name>
    <dbReference type="NCBI Taxonomy" id="2715964"/>
    <lineage>
        <taxon>Bacteria</taxon>
        <taxon>Pseudomonadati</taxon>
        <taxon>Pseudomonadota</taxon>
        <taxon>Gammaproteobacteria</taxon>
        <taxon>Pseudomonadales</taxon>
        <taxon>Pseudomonadaceae</taxon>
        <taxon>Pseudomonas</taxon>
    </lineage>
</organism>
<dbReference type="PANTHER" id="PTHR43776:SF7">
    <property type="entry name" value="D,D-DIPEPTIDE TRANSPORT ATP-BINDING PROTEIN DDPF-RELATED"/>
    <property type="match status" value="1"/>
</dbReference>
<keyword evidence="2" id="KW-0813">Transport</keyword>
<reference evidence="6 7" key="1">
    <citation type="journal article" date="2020" name="Insects">
        <title>Bacteria Belonging to Pseudomonas typographi sp. nov. from the Bark Beetle Ips typographus Have Genomic Potential to Aid in the Host Ecology.</title>
        <authorList>
            <person name="Peral-Aranega E."/>
            <person name="Saati-Santamaria Z."/>
            <person name="Kolarik M."/>
            <person name="Rivas R."/>
            <person name="Garcia-Fraile P."/>
        </authorList>
    </citation>
    <scope>NUCLEOTIDE SEQUENCE [LARGE SCALE GENOMIC DNA]</scope>
    <source>
        <strain evidence="6 7">CA3A</strain>
    </source>
</reference>
<evidence type="ECO:0000256" key="2">
    <source>
        <dbReference type="ARBA" id="ARBA00022448"/>
    </source>
</evidence>
<keyword evidence="3" id="KW-0547">Nucleotide-binding</keyword>
<dbReference type="EMBL" id="JAAOCA010000013">
    <property type="protein sequence ID" value="MBD1599474.1"/>
    <property type="molecule type" value="Genomic_DNA"/>
</dbReference>
<dbReference type="SMART" id="SM00382">
    <property type="entry name" value="AAA"/>
    <property type="match status" value="1"/>
</dbReference>
<dbReference type="Pfam" id="PF00005">
    <property type="entry name" value="ABC_tran"/>
    <property type="match status" value="1"/>
</dbReference>
<dbReference type="InterPro" id="IPR013563">
    <property type="entry name" value="Oligopep_ABC_C"/>
</dbReference>
<evidence type="ECO:0000256" key="4">
    <source>
        <dbReference type="ARBA" id="ARBA00022840"/>
    </source>
</evidence>
<evidence type="ECO:0000259" key="5">
    <source>
        <dbReference type="PROSITE" id="PS50893"/>
    </source>
</evidence>
<feature type="domain" description="ABC transporter" evidence="5">
    <location>
        <begin position="7"/>
        <end position="248"/>
    </location>
</feature>
<dbReference type="InterPro" id="IPR027417">
    <property type="entry name" value="P-loop_NTPase"/>
</dbReference>